<comment type="caution">
    <text evidence="2">The sequence shown here is derived from an EMBL/GenBank/DDBJ whole genome shotgun (WGS) entry which is preliminary data.</text>
</comment>
<dbReference type="AlphaFoldDB" id="A0A4Z0JKR5"/>
<dbReference type="RefSeq" id="WP_135372191.1">
    <property type="nucleotide sequence ID" value="NZ_RKLY01000010.1"/>
</dbReference>
<feature type="region of interest" description="Disordered" evidence="1">
    <location>
        <begin position="207"/>
        <end position="237"/>
    </location>
</feature>
<sequence length="379" mass="43972">MSTNREIYEKLTKVNGKEYNTDIPDSNNYQSIDTFASFLSDKHDLKSNEELENEFAESLRTKDKDENNYFDKKHIKDFCSADFHYKDIFDDEHGDDEFNDNYLFLAMNCALRSEDTKNKRGSWEMFHDITDRGESQMLNLRLLTNGVNAKGCYITDALKGYEDSASDKIIRNFMVKDSHYSFNNPEVNDKQRAEMLYKWDKEALDASEKSKRRKSKKEELGIDSKHSLPKKEKDKISKDVEKLTPVNSEKDDLDIIDENRDIYNKSINVLIHELDVIFPKQVVIFGNREKAPKAKGDSIKGESTTDLVNIIADSPLFRRYKKDSKKGHYHDGSELQKLLKNAISITHYSVQGKNCRDLFNEKKDSIAKATPINIKKQLK</sequence>
<name>A0A4Z0JKR5_9LACO</name>
<dbReference type="EMBL" id="RKLY01000010">
    <property type="protein sequence ID" value="TGD23657.1"/>
    <property type="molecule type" value="Genomic_DNA"/>
</dbReference>
<gene>
    <name evidence="2" type="ORF">EGT49_05200</name>
</gene>
<dbReference type="OrthoDB" id="2276328at2"/>
<dbReference type="Proteomes" id="UP000298021">
    <property type="component" value="Unassembled WGS sequence"/>
</dbReference>
<protein>
    <submittedName>
        <fullName evidence="2">Uncharacterized protein</fullName>
    </submittedName>
</protein>
<organism evidence="2 3">
    <name type="scientific">Companilactobacillus suantsaicola</name>
    <dbReference type="NCBI Taxonomy" id="2487723"/>
    <lineage>
        <taxon>Bacteria</taxon>
        <taxon>Bacillati</taxon>
        <taxon>Bacillota</taxon>
        <taxon>Bacilli</taxon>
        <taxon>Lactobacillales</taxon>
        <taxon>Lactobacillaceae</taxon>
        <taxon>Companilactobacillus</taxon>
    </lineage>
</organism>
<proteinExistence type="predicted"/>
<accession>A0A4Z0JKR5</accession>
<keyword evidence="3" id="KW-1185">Reference proteome</keyword>
<evidence type="ECO:0000313" key="2">
    <source>
        <dbReference type="EMBL" id="TGD23657.1"/>
    </source>
</evidence>
<evidence type="ECO:0000313" key="3">
    <source>
        <dbReference type="Proteomes" id="UP000298021"/>
    </source>
</evidence>
<feature type="compositionally biased region" description="Basic and acidic residues" evidence="1">
    <location>
        <begin position="216"/>
        <end position="237"/>
    </location>
</feature>
<evidence type="ECO:0000256" key="1">
    <source>
        <dbReference type="SAM" id="MobiDB-lite"/>
    </source>
</evidence>
<reference evidence="2 3" key="1">
    <citation type="submission" date="2018-10" db="EMBL/GenBank/DDBJ databases">
        <title>Lactobacillus sp. R7 and Lactobacillus sp. R19 isolated from fermented mustard green product of Taiwan.</title>
        <authorList>
            <person name="Lin S.-T."/>
        </authorList>
    </citation>
    <scope>NUCLEOTIDE SEQUENCE [LARGE SCALE GENOMIC DNA]</scope>
    <source>
        <strain evidence="2 3">BCRC 81127</strain>
    </source>
</reference>